<dbReference type="PANTHER" id="PTHR21039:SF0">
    <property type="entry name" value="HISTIDINOL-PHOSPHATASE"/>
    <property type="match status" value="1"/>
</dbReference>
<dbReference type="AlphaFoldDB" id="A0A163E4P9"/>
<dbReference type="GO" id="GO:0005737">
    <property type="term" value="C:cytoplasm"/>
    <property type="evidence" value="ECO:0007669"/>
    <property type="project" value="TreeGrafter"/>
</dbReference>
<comment type="similarity">
    <text evidence="2 8">Belongs to the PHP hydrolase family. HisK subfamily.</text>
</comment>
<evidence type="ECO:0000313" key="10">
    <source>
        <dbReference type="EMBL" id="OAD76600.1"/>
    </source>
</evidence>
<dbReference type="UniPathway" id="UPA00031">
    <property type="reaction ID" value="UER00013"/>
</dbReference>
<evidence type="ECO:0000256" key="8">
    <source>
        <dbReference type="RuleBase" id="RU366003"/>
    </source>
</evidence>
<dbReference type="InterPro" id="IPR004013">
    <property type="entry name" value="PHP_dom"/>
</dbReference>
<evidence type="ECO:0000259" key="9">
    <source>
        <dbReference type="Pfam" id="PF02811"/>
    </source>
</evidence>
<keyword evidence="11" id="KW-1185">Reference proteome</keyword>
<dbReference type="NCBIfam" id="TIGR01856">
    <property type="entry name" value="hisJ_fam"/>
    <property type="match status" value="1"/>
</dbReference>
<evidence type="ECO:0000256" key="3">
    <source>
        <dbReference type="ARBA" id="ARBA00013085"/>
    </source>
</evidence>
<name>A0A163E4P9_PHYB8</name>
<gene>
    <name evidence="10" type="ORF">PHYBLDRAFT_30042</name>
</gene>
<keyword evidence="5 8" id="KW-0378">Hydrolase</keyword>
<evidence type="ECO:0000256" key="1">
    <source>
        <dbReference type="ARBA" id="ARBA00004970"/>
    </source>
</evidence>
<comment type="catalytic activity">
    <reaction evidence="7 8">
        <text>L-histidinol phosphate + H2O = L-histidinol + phosphate</text>
        <dbReference type="Rhea" id="RHEA:14465"/>
        <dbReference type="ChEBI" id="CHEBI:15377"/>
        <dbReference type="ChEBI" id="CHEBI:43474"/>
        <dbReference type="ChEBI" id="CHEBI:57699"/>
        <dbReference type="ChEBI" id="CHEBI:57980"/>
        <dbReference type="EC" id="3.1.3.15"/>
    </reaction>
</comment>
<keyword evidence="6 8" id="KW-0368">Histidine biosynthesis</keyword>
<protein>
    <recommendedName>
        <fullName evidence="3 8">Histidinol-phosphatase</fullName>
        <shortName evidence="8">HolPase</shortName>
        <ecNumber evidence="3 8">3.1.3.15</ecNumber>
    </recommendedName>
</protein>
<evidence type="ECO:0000256" key="2">
    <source>
        <dbReference type="ARBA" id="ARBA00009152"/>
    </source>
</evidence>
<comment type="pathway">
    <text evidence="1 8">Amino-acid biosynthesis; L-histidine biosynthesis; L-histidine from 5-phospho-alpha-D-ribose 1-diphosphate: step 8/9.</text>
</comment>
<sequence length="304" mass="34886">MPFSYHSHSGQFCHHGYGKLEDVVKQAIRKGFKVYGLSEHMPRFDSNHLYPEEIQANCTTSTLATAYSAFLVEARRLQEVYKDQIELLIGAEIEFIDPSYANHVRDLRKSHTIDYVVGSLHHTHSIPIDFSPELYQHALEHIGKGKLDALFKAYFDEQYKMLLSVKPEVVGHFDLIRIFADQTKASVALNQPEVWEAVVRNVDFVVSYGGVFEINSRAWKKGLLDAYPQREIIKLIQSKGGKFTLSDDCHGPNDVGMFYDKLHQYLKDTGIKNIHYLTKRNGAVAVEELEDIVTDPFWAKIEHW</sequence>
<dbReference type="OrthoDB" id="5957391at2759"/>
<evidence type="ECO:0000256" key="4">
    <source>
        <dbReference type="ARBA" id="ARBA00022605"/>
    </source>
</evidence>
<dbReference type="GO" id="GO:0000105">
    <property type="term" value="P:L-histidine biosynthetic process"/>
    <property type="evidence" value="ECO:0007669"/>
    <property type="project" value="UniProtKB-UniRule"/>
</dbReference>
<dbReference type="GO" id="GO:0004401">
    <property type="term" value="F:histidinol-phosphatase activity"/>
    <property type="evidence" value="ECO:0007669"/>
    <property type="project" value="UniProtKB-UniRule"/>
</dbReference>
<dbReference type="FunCoup" id="A0A163E4P9">
    <property type="interactions" value="124"/>
</dbReference>
<keyword evidence="4 8" id="KW-0028">Amino-acid biosynthesis</keyword>
<dbReference type="EC" id="3.1.3.15" evidence="3 8"/>
<dbReference type="GeneID" id="29000863"/>
<dbReference type="SUPFAM" id="SSF89550">
    <property type="entry name" value="PHP domain-like"/>
    <property type="match status" value="1"/>
</dbReference>
<dbReference type="Gene3D" id="3.20.20.140">
    <property type="entry name" value="Metal-dependent hydrolases"/>
    <property type="match status" value="1"/>
</dbReference>
<evidence type="ECO:0000256" key="6">
    <source>
        <dbReference type="ARBA" id="ARBA00023102"/>
    </source>
</evidence>
<dbReference type="RefSeq" id="XP_018294640.1">
    <property type="nucleotide sequence ID" value="XM_018439957.1"/>
</dbReference>
<dbReference type="InterPro" id="IPR010140">
    <property type="entry name" value="Histidinol_P_phosphatase_HisJ"/>
</dbReference>
<dbReference type="Pfam" id="PF02811">
    <property type="entry name" value="PHP"/>
    <property type="match status" value="1"/>
</dbReference>
<organism evidence="10 11">
    <name type="scientific">Phycomyces blakesleeanus (strain ATCC 8743b / DSM 1359 / FGSC 10004 / NBRC 33097 / NRRL 1555)</name>
    <dbReference type="NCBI Taxonomy" id="763407"/>
    <lineage>
        <taxon>Eukaryota</taxon>
        <taxon>Fungi</taxon>
        <taxon>Fungi incertae sedis</taxon>
        <taxon>Mucoromycota</taxon>
        <taxon>Mucoromycotina</taxon>
        <taxon>Mucoromycetes</taxon>
        <taxon>Mucorales</taxon>
        <taxon>Phycomycetaceae</taxon>
        <taxon>Phycomyces</taxon>
    </lineage>
</organism>
<dbReference type="STRING" id="763407.A0A163E4P9"/>
<reference evidence="11" key="1">
    <citation type="submission" date="2015-06" db="EMBL/GenBank/DDBJ databases">
        <title>Expansion of signal transduction pathways in fungi by whole-genome duplication.</title>
        <authorList>
            <consortium name="DOE Joint Genome Institute"/>
            <person name="Corrochano L.M."/>
            <person name="Kuo A."/>
            <person name="Marcet-Houben M."/>
            <person name="Polaino S."/>
            <person name="Salamov A."/>
            <person name="Villalobos J.M."/>
            <person name="Alvarez M.I."/>
            <person name="Avalos J."/>
            <person name="Benito E.P."/>
            <person name="Benoit I."/>
            <person name="Burger G."/>
            <person name="Camino L.P."/>
            <person name="Canovas D."/>
            <person name="Cerda-Olmedo E."/>
            <person name="Cheng J.-F."/>
            <person name="Dominguez A."/>
            <person name="Elias M."/>
            <person name="Eslava A.P."/>
            <person name="Glaser F."/>
            <person name="Grimwood J."/>
            <person name="Gutierrez G."/>
            <person name="Heitman J."/>
            <person name="Henrissat B."/>
            <person name="Iturriaga E.A."/>
            <person name="Lang B.F."/>
            <person name="Lavin J.L."/>
            <person name="Lee S."/>
            <person name="Li W."/>
            <person name="Lindquist E."/>
            <person name="Lopez-Garcia S."/>
            <person name="Luque E.M."/>
            <person name="Marcos A.T."/>
            <person name="Martin J."/>
            <person name="McCluskey K."/>
            <person name="Medina H.R."/>
            <person name="Miralles-Duran A."/>
            <person name="Miyazaki A."/>
            <person name="Munoz-Torres E."/>
            <person name="Oguiza J.A."/>
            <person name="Ohm R."/>
            <person name="Olmedo M."/>
            <person name="Orejas M."/>
            <person name="Ortiz-Castellanos L."/>
            <person name="Pisabarro A.G."/>
            <person name="Rodriguez-Romero J."/>
            <person name="Ruiz-Herrera J."/>
            <person name="Ruiz-Vazquez R."/>
            <person name="Sanz C."/>
            <person name="Schackwitz W."/>
            <person name="Schmutz J."/>
            <person name="Shahriari M."/>
            <person name="Shelest E."/>
            <person name="Silva-Franco F."/>
            <person name="Soanes D."/>
            <person name="Syed K."/>
            <person name="Tagua V.G."/>
            <person name="Talbot N.J."/>
            <person name="Thon M."/>
            <person name="De vries R.P."/>
            <person name="Wiebenga A."/>
            <person name="Yadav J.S."/>
            <person name="Braun E.L."/>
            <person name="Baker S."/>
            <person name="Garre V."/>
            <person name="Horwitz B."/>
            <person name="Torres-Martinez S."/>
            <person name="Idnurm A."/>
            <person name="Herrera-Estrella A."/>
            <person name="Gabaldon T."/>
            <person name="Grigoriev I.V."/>
        </authorList>
    </citation>
    <scope>NUCLEOTIDE SEQUENCE [LARGE SCALE GENOMIC DNA]</scope>
    <source>
        <strain evidence="11">NRRL 1555(-)</strain>
    </source>
</reference>
<dbReference type="EMBL" id="KV440975">
    <property type="protein sequence ID" value="OAD76600.1"/>
    <property type="molecule type" value="Genomic_DNA"/>
</dbReference>
<dbReference type="Proteomes" id="UP000077315">
    <property type="component" value="Unassembled WGS sequence"/>
</dbReference>
<evidence type="ECO:0000256" key="5">
    <source>
        <dbReference type="ARBA" id="ARBA00022801"/>
    </source>
</evidence>
<dbReference type="InParanoid" id="A0A163E4P9"/>
<evidence type="ECO:0000313" key="11">
    <source>
        <dbReference type="Proteomes" id="UP000077315"/>
    </source>
</evidence>
<dbReference type="InterPro" id="IPR016195">
    <property type="entry name" value="Pol/histidinol_Pase-like"/>
</dbReference>
<dbReference type="VEuPathDB" id="FungiDB:PHYBLDRAFT_30042"/>
<dbReference type="CDD" id="cd12110">
    <property type="entry name" value="PHP_HisPPase_Hisj_like"/>
    <property type="match status" value="1"/>
</dbReference>
<accession>A0A163E4P9</accession>
<feature type="domain" description="PHP" evidence="9">
    <location>
        <begin position="5"/>
        <end position="216"/>
    </location>
</feature>
<evidence type="ECO:0000256" key="7">
    <source>
        <dbReference type="ARBA" id="ARBA00049158"/>
    </source>
</evidence>
<dbReference type="PANTHER" id="PTHR21039">
    <property type="entry name" value="HISTIDINOL PHOSPHATASE-RELATED"/>
    <property type="match status" value="1"/>
</dbReference>
<proteinExistence type="inferred from homology"/>